<evidence type="ECO:0000313" key="3">
    <source>
        <dbReference type="EMBL" id="SFM86865.1"/>
    </source>
</evidence>
<dbReference type="GO" id="GO:0008270">
    <property type="term" value="F:zinc ion binding"/>
    <property type="evidence" value="ECO:0007669"/>
    <property type="project" value="UniProtKB-KW"/>
</dbReference>
<dbReference type="Proteomes" id="UP000243629">
    <property type="component" value="Unassembled WGS sequence"/>
</dbReference>
<dbReference type="RefSeq" id="WP_058090684.1">
    <property type="nucleotide sequence ID" value="NZ_FOUI01000020.1"/>
</dbReference>
<dbReference type="InterPro" id="IPR041916">
    <property type="entry name" value="Anti_sigma_zinc_sf"/>
</dbReference>
<evidence type="ECO:0000313" key="4">
    <source>
        <dbReference type="Proteomes" id="UP000243629"/>
    </source>
</evidence>
<name>A0A1I4UD82_9GAMM</name>
<keyword evidence="1" id="KW-0472">Membrane</keyword>
<evidence type="ECO:0000256" key="1">
    <source>
        <dbReference type="SAM" id="Phobius"/>
    </source>
</evidence>
<protein>
    <submittedName>
        <fullName evidence="3">Zinc-finger</fullName>
    </submittedName>
</protein>
<feature type="transmembrane region" description="Helical" evidence="1">
    <location>
        <begin position="85"/>
        <end position="105"/>
    </location>
</feature>
<sequence>MTEHPDISELSAHLDEELDGASTAHISSHLLGCPRCQDQYRALRELSQDMQRLPAFEPELNMTGLLDRLPQRQQPGTRHLRRQRLWSGMAAAAALVLGLLIGNGLNSPAIDNREPTFAALAILDSTPPGALCRQPELCYLKGNPR</sequence>
<dbReference type="OrthoDB" id="6906347at2"/>
<gene>
    <name evidence="3" type="ORF">SAMN05216217_12030</name>
</gene>
<keyword evidence="3" id="KW-0479">Metal-binding</keyword>
<accession>A0A1I4UD82</accession>
<dbReference type="STRING" id="1720063.SAMN05216217_12030"/>
<keyword evidence="4" id="KW-1185">Reference proteome</keyword>
<dbReference type="EMBL" id="FOUI01000020">
    <property type="protein sequence ID" value="SFM86865.1"/>
    <property type="molecule type" value="Genomic_DNA"/>
</dbReference>
<feature type="domain" description="Putative zinc-finger" evidence="2">
    <location>
        <begin position="10"/>
        <end position="37"/>
    </location>
</feature>
<organism evidence="3 4">
    <name type="scientific">Halopseudomonas yangmingensis</name>
    <dbReference type="NCBI Taxonomy" id="1720063"/>
    <lineage>
        <taxon>Bacteria</taxon>
        <taxon>Pseudomonadati</taxon>
        <taxon>Pseudomonadota</taxon>
        <taxon>Gammaproteobacteria</taxon>
        <taxon>Pseudomonadales</taxon>
        <taxon>Pseudomonadaceae</taxon>
        <taxon>Halopseudomonas</taxon>
    </lineage>
</organism>
<evidence type="ECO:0000259" key="2">
    <source>
        <dbReference type="Pfam" id="PF13490"/>
    </source>
</evidence>
<dbReference type="InterPro" id="IPR027383">
    <property type="entry name" value="Znf_put"/>
</dbReference>
<keyword evidence="3" id="KW-0862">Zinc</keyword>
<keyword evidence="1" id="KW-1133">Transmembrane helix</keyword>
<keyword evidence="3" id="KW-0863">Zinc-finger</keyword>
<reference evidence="4" key="1">
    <citation type="submission" date="2016-10" db="EMBL/GenBank/DDBJ databases">
        <authorList>
            <person name="Varghese N."/>
            <person name="Submissions S."/>
        </authorList>
    </citation>
    <scope>NUCLEOTIDE SEQUENCE [LARGE SCALE GENOMIC DNA]</scope>
    <source>
        <strain evidence="4">DSM 24213</strain>
    </source>
</reference>
<dbReference type="AlphaFoldDB" id="A0A1I4UD82"/>
<proteinExistence type="predicted"/>
<dbReference type="Pfam" id="PF13490">
    <property type="entry name" value="zf-HC2"/>
    <property type="match status" value="1"/>
</dbReference>
<dbReference type="Gene3D" id="1.10.10.1320">
    <property type="entry name" value="Anti-sigma factor, zinc-finger domain"/>
    <property type="match status" value="1"/>
</dbReference>
<keyword evidence="1" id="KW-0812">Transmembrane</keyword>